<dbReference type="RefSeq" id="WP_134211114.1">
    <property type="nucleotide sequence ID" value="NZ_CP038015.1"/>
</dbReference>
<dbReference type="KEGG" id="panc:E2636_16050"/>
<evidence type="ECO:0000256" key="1">
    <source>
        <dbReference type="SAM" id="Phobius"/>
    </source>
</evidence>
<gene>
    <name evidence="3" type="ORF">E2636_16050</name>
</gene>
<keyword evidence="1" id="KW-0472">Membrane</keyword>
<keyword evidence="1" id="KW-1133">Transmembrane helix</keyword>
<sequence>MGYGMGYGMGMGGGVLMWIVLLVIIGFVVYYFAKNKNANGSNSSQQVLGPDAMEIAKIRLAKGEISSEEFEDIKKSIL</sequence>
<dbReference type="InterPro" id="IPR018649">
    <property type="entry name" value="SHOCT"/>
</dbReference>
<keyword evidence="1" id="KW-0812">Transmembrane</keyword>
<dbReference type="Proteomes" id="UP000294292">
    <property type="component" value="Chromosome"/>
</dbReference>
<evidence type="ECO:0000313" key="4">
    <source>
        <dbReference type="Proteomes" id="UP000294292"/>
    </source>
</evidence>
<feature type="domain" description="SHOCT" evidence="2">
    <location>
        <begin position="51"/>
        <end position="78"/>
    </location>
</feature>
<evidence type="ECO:0000313" key="3">
    <source>
        <dbReference type="EMBL" id="QBP42567.1"/>
    </source>
</evidence>
<name>A0A4P7A196_9BACL</name>
<keyword evidence="4" id="KW-1185">Reference proteome</keyword>
<dbReference type="EMBL" id="CP038015">
    <property type="protein sequence ID" value="QBP42567.1"/>
    <property type="molecule type" value="Genomic_DNA"/>
</dbReference>
<dbReference type="Pfam" id="PF09851">
    <property type="entry name" value="SHOCT"/>
    <property type="match status" value="1"/>
</dbReference>
<evidence type="ECO:0000259" key="2">
    <source>
        <dbReference type="Pfam" id="PF09851"/>
    </source>
</evidence>
<accession>A0A4P7A196</accession>
<proteinExistence type="predicted"/>
<organism evidence="3 4">
    <name type="scientific">Paenisporosarcina antarctica</name>
    <dbReference type="NCBI Taxonomy" id="417367"/>
    <lineage>
        <taxon>Bacteria</taxon>
        <taxon>Bacillati</taxon>
        <taxon>Bacillota</taxon>
        <taxon>Bacilli</taxon>
        <taxon>Bacillales</taxon>
        <taxon>Caryophanaceae</taxon>
        <taxon>Paenisporosarcina</taxon>
    </lineage>
</organism>
<dbReference type="OrthoDB" id="1787194at2"/>
<dbReference type="AlphaFoldDB" id="A0A4P7A196"/>
<reference evidence="3 4" key="1">
    <citation type="submission" date="2019-03" db="EMBL/GenBank/DDBJ databases">
        <title>Complete genome sequence of Paenisporosarcina antarctica CGMCC 1.6503T.</title>
        <authorList>
            <person name="Rong J.-C."/>
            <person name="Chi N.-Y."/>
            <person name="Zhang Q.-F."/>
        </authorList>
    </citation>
    <scope>NUCLEOTIDE SEQUENCE [LARGE SCALE GENOMIC DNA]</scope>
    <source>
        <strain evidence="3 4">CGMCC 1.6503</strain>
    </source>
</reference>
<feature type="transmembrane region" description="Helical" evidence="1">
    <location>
        <begin position="15"/>
        <end position="33"/>
    </location>
</feature>
<protein>
    <submittedName>
        <fullName evidence="3">SHOCT domain-containing protein</fullName>
    </submittedName>
</protein>